<keyword evidence="2" id="KW-0472">Membrane</keyword>
<dbReference type="AlphaFoldDB" id="A0A1F7UQF2"/>
<reference evidence="3 4" key="1">
    <citation type="journal article" date="2016" name="Nat. Commun.">
        <title>Thousands of microbial genomes shed light on interconnected biogeochemical processes in an aquifer system.</title>
        <authorList>
            <person name="Anantharaman K."/>
            <person name="Brown C.T."/>
            <person name="Hug L.A."/>
            <person name="Sharon I."/>
            <person name="Castelle C.J."/>
            <person name="Probst A.J."/>
            <person name="Thomas B.C."/>
            <person name="Singh A."/>
            <person name="Wilkins M.J."/>
            <person name="Karaoz U."/>
            <person name="Brodie E.L."/>
            <person name="Williams K.H."/>
            <person name="Hubbard S.S."/>
            <person name="Banfield J.F."/>
        </authorList>
    </citation>
    <scope>NUCLEOTIDE SEQUENCE [LARGE SCALE GENOMIC DNA]</scope>
</reference>
<name>A0A1F7UQF2_9BACT</name>
<organism evidence="3 4">
    <name type="scientific">Candidatus Uhrbacteria bacterium RIFCSPLOWO2_01_FULL_47_24</name>
    <dbReference type="NCBI Taxonomy" id="1802401"/>
    <lineage>
        <taxon>Bacteria</taxon>
        <taxon>Candidatus Uhriibacteriota</taxon>
    </lineage>
</organism>
<dbReference type="EMBL" id="MGEJ01000022">
    <property type="protein sequence ID" value="OGL79907.1"/>
    <property type="molecule type" value="Genomic_DNA"/>
</dbReference>
<feature type="transmembrane region" description="Helical" evidence="2">
    <location>
        <begin position="35"/>
        <end position="54"/>
    </location>
</feature>
<accession>A0A1F7UQF2</accession>
<evidence type="ECO:0000256" key="2">
    <source>
        <dbReference type="SAM" id="Phobius"/>
    </source>
</evidence>
<dbReference type="Proteomes" id="UP000176897">
    <property type="component" value="Unassembled WGS sequence"/>
</dbReference>
<evidence type="ECO:0000313" key="3">
    <source>
        <dbReference type="EMBL" id="OGL79907.1"/>
    </source>
</evidence>
<comment type="caution">
    <text evidence="3">The sequence shown here is derived from an EMBL/GenBank/DDBJ whole genome shotgun (WGS) entry which is preliminary data.</text>
</comment>
<keyword evidence="2" id="KW-0812">Transmembrane</keyword>
<feature type="region of interest" description="Disordered" evidence="1">
    <location>
        <begin position="1"/>
        <end position="27"/>
    </location>
</feature>
<gene>
    <name evidence="3" type="ORF">A3B21_00770</name>
</gene>
<evidence type="ECO:0000313" key="4">
    <source>
        <dbReference type="Proteomes" id="UP000176897"/>
    </source>
</evidence>
<protein>
    <submittedName>
        <fullName evidence="3">Uncharacterized protein</fullName>
    </submittedName>
</protein>
<keyword evidence="2" id="KW-1133">Transmembrane helix</keyword>
<sequence length="194" mass="22048">MEEQQMTRRQRRLLKKQERERGSAQGHRRGVNIRASYIIGFFVIIGIAFLTYWISKGSSDTSQNNQNETYTATPVHWHANFEVSLCGQKQDFSSYGAVQHAGSPLLHTHGDGVVHIEGRIIKKEDIALGKFFDGINIPFDRDRIMDKKNGDECEPGKPGVVKMFVNGEPKEQFRDYIPAATENGKDQVIHIVFE</sequence>
<proteinExistence type="predicted"/>
<evidence type="ECO:0000256" key="1">
    <source>
        <dbReference type="SAM" id="MobiDB-lite"/>
    </source>
</evidence>